<name>A0A845DTV2_9BACI</name>
<dbReference type="PROSITE" id="PS51892">
    <property type="entry name" value="SUBTILASE"/>
    <property type="match status" value="1"/>
</dbReference>
<comment type="caution">
    <text evidence="7">The sequence shown here is derived from an EMBL/GenBank/DDBJ whole genome shotgun (WGS) entry which is preliminary data.</text>
</comment>
<keyword evidence="3 5" id="KW-0378">Hydrolase</keyword>
<evidence type="ECO:0000313" key="7">
    <source>
        <dbReference type="EMBL" id="MYL20836.1"/>
    </source>
</evidence>
<dbReference type="EMBL" id="WMET01000003">
    <property type="protein sequence ID" value="MYL20836.1"/>
    <property type="molecule type" value="Genomic_DNA"/>
</dbReference>
<dbReference type="InterPro" id="IPR023828">
    <property type="entry name" value="Peptidase_S8_Ser-AS"/>
</dbReference>
<keyword evidence="2 5" id="KW-0645">Protease</keyword>
<dbReference type="PRINTS" id="PR00723">
    <property type="entry name" value="SUBTILISIN"/>
</dbReference>
<dbReference type="Gene3D" id="2.60.120.380">
    <property type="match status" value="1"/>
</dbReference>
<evidence type="ECO:0000259" key="6">
    <source>
        <dbReference type="Pfam" id="PF00082"/>
    </source>
</evidence>
<dbReference type="SUPFAM" id="SSF52743">
    <property type="entry name" value="Subtilisin-like"/>
    <property type="match status" value="1"/>
</dbReference>
<evidence type="ECO:0000256" key="1">
    <source>
        <dbReference type="ARBA" id="ARBA00011073"/>
    </source>
</evidence>
<evidence type="ECO:0000256" key="4">
    <source>
        <dbReference type="ARBA" id="ARBA00022825"/>
    </source>
</evidence>
<dbReference type="Gene3D" id="3.40.50.200">
    <property type="entry name" value="Peptidase S8/S53 domain"/>
    <property type="match status" value="1"/>
</dbReference>
<dbReference type="PROSITE" id="PS00138">
    <property type="entry name" value="SUBTILASE_SER"/>
    <property type="match status" value="1"/>
</dbReference>
<dbReference type="GO" id="GO:0006508">
    <property type="term" value="P:proteolysis"/>
    <property type="evidence" value="ECO:0007669"/>
    <property type="project" value="UniProtKB-KW"/>
</dbReference>
<dbReference type="InterPro" id="IPR036852">
    <property type="entry name" value="Peptidase_S8/S53_dom_sf"/>
</dbReference>
<dbReference type="Proteomes" id="UP000460949">
    <property type="component" value="Unassembled WGS sequence"/>
</dbReference>
<evidence type="ECO:0000313" key="8">
    <source>
        <dbReference type="Proteomes" id="UP000460949"/>
    </source>
</evidence>
<feature type="active site" description="Charge relay system" evidence="5">
    <location>
        <position position="420"/>
    </location>
</feature>
<organism evidence="7 8">
    <name type="scientific">Halobacillus litoralis</name>
    <dbReference type="NCBI Taxonomy" id="45668"/>
    <lineage>
        <taxon>Bacteria</taxon>
        <taxon>Bacillati</taxon>
        <taxon>Bacillota</taxon>
        <taxon>Bacilli</taxon>
        <taxon>Bacillales</taxon>
        <taxon>Bacillaceae</taxon>
        <taxon>Halobacillus</taxon>
    </lineage>
</organism>
<feature type="domain" description="Peptidase S8/S53" evidence="6">
    <location>
        <begin position="195"/>
        <end position="678"/>
    </location>
</feature>
<evidence type="ECO:0000256" key="5">
    <source>
        <dbReference type="PROSITE-ProRule" id="PRU01240"/>
    </source>
</evidence>
<evidence type="ECO:0000256" key="2">
    <source>
        <dbReference type="ARBA" id="ARBA00022670"/>
    </source>
</evidence>
<feature type="active site" description="Charge relay system" evidence="5">
    <location>
        <position position="627"/>
    </location>
</feature>
<reference evidence="7 8" key="1">
    <citation type="submission" date="2019-11" db="EMBL/GenBank/DDBJ databases">
        <title>Genome sequences of 17 halophilic strains isolated from different environments.</title>
        <authorList>
            <person name="Furrow R.E."/>
        </authorList>
    </citation>
    <scope>NUCLEOTIDE SEQUENCE [LARGE SCALE GENOMIC DNA]</scope>
    <source>
        <strain evidence="7 8">22511_23_Filter</strain>
    </source>
</reference>
<gene>
    <name evidence="7" type="ORF">GLW04_13115</name>
</gene>
<dbReference type="GO" id="GO:0004252">
    <property type="term" value="F:serine-type endopeptidase activity"/>
    <property type="evidence" value="ECO:0007669"/>
    <property type="project" value="UniProtKB-UniRule"/>
</dbReference>
<comment type="similarity">
    <text evidence="1 5">Belongs to the peptidase S8 family.</text>
</comment>
<accession>A0A845DTV2</accession>
<dbReference type="InterPro" id="IPR007253">
    <property type="entry name" value="Cell_wall-bd_2"/>
</dbReference>
<dbReference type="Gene3D" id="3.40.50.12090">
    <property type="match status" value="2"/>
</dbReference>
<dbReference type="InterPro" id="IPR015500">
    <property type="entry name" value="Peptidase_S8_subtilisin-rel"/>
</dbReference>
<dbReference type="InterPro" id="IPR050131">
    <property type="entry name" value="Peptidase_S8_subtilisin-like"/>
</dbReference>
<keyword evidence="4 5" id="KW-0720">Serine protease</keyword>
<dbReference type="InterPro" id="IPR000209">
    <property type="entry name" value="Peptidase_S8/S53_dom"/>
</dbReference>
<evidence type="ECO:0000256" key="3">
    <source>
        <dbReference type="ARBA" id="ARBA00022801"/>
    </source>
</evidence>
<dbReference type="PANTHER" id="PTHR43806">
    <property type="entry name" value="PEPTIDASE S8"/>
    <property type="match status" value="1"/>
</dbReference>
<dbReference type="Pfam" id="PF04122">
    <property type="entry name" value="CW_binding_2"/>
    <property type="match status" value="3"/>
</dbReference>
<proteinExistence type="inferred from homology"/>
<protein>
    <submittedName>
        <fullName evidence="7">S8 family serine peptidase</fullName>
    </submittedName>
</protein>
<feature type="active site" description="Charge relay system" evidence="5">
    <location>
        <position position="204"/>
    </location>
</feature>
<dbReference type="PANTHER" id="PTHR43806:SF14">
    <property type="entry name" value="TRIPEPTIDYL-PEPTIDASE 2"/>
    <property type="match status" value="1"/>
</dbReference>
<sequence length="1451" mass="155806">MKKRGHRGFYWLTNIIGRSFTLVAEKNKKNVKKKALSVLASAAIVASSFAGIGTYGAAGVQAETKAAKSFNTLMNYDEVVSLANSSDSKQELVIIGNGKTDATKQLEELGVKVIQNHKNYGYLAEVPTNKILDIVKLDSVRTVGENQELELAPVNPDELNTDGQDEVDQDAVVEPDQLETHPSTGVDGFHDKFSGEGVRIGIIDSGPDPGHESFTNLPEVDEDAEETSEEVFEETRKYGSSHITDVRDYTISNEFIDRPYAAEERYSSYKEYTGQNANYLAEGDVPFFDEFEEGDTIYEGIFKTEGIDSPDDKLYYGETWFEAKADLNGDGESGETFGDWFPVLLAGDEVYVDTDFDFDFTDETAYKEGETGTFDIDPSDDVAGANFRVNNLEEQKLLNNETQEFDAVKKVNLFTDFNGHGSHVAGISAANGPLKSNATGAVAGEGVAPEAELVGLRVFKEEGGAYTWSIQRAMIDAALPESEGGFGVDVANLSLGSLPDLNDGGGSYGELMTLLSDQYDIVFVTSAGNSGPGIDTVGSPGDVASVISVGAHIDEQMWAKEYGAYPYGKDEDGNPLEGDGLWYFSSVGPNEAGDQKPDIVGPGSAYAAQPVHQFPEGQAYDVLQGTSMSAPHVAGAVALLKSAAEKDRLPFNYELAREALVQTADKLDGYNRAQEGQGLINVPAAYEYMRDNFVNDVENVDVTVFHGEKISGGPGLYVRNKDIPETVEVLIENPGDEAKTLDISASHDWFTPSVDEVKLGAGEYEYIDVEYDASKLETGVNAGNLIIDDASTPYVEARSAQTIITGYEFTKENKHRFRTTDEVQSSQTKGYTFDVDSGVSELRFSLNALKESGEFQGRVRMLVFNPDGTQVNEFVGYAGYGGLDVEDVVVPSPKAGVWEVHVYGTIAPEEGKEMNKYTLDAVAQDVVSEPGSIDLGKVGSSETFEKEVSFTNYMKEAANVKFETVGFSGPINKTIEGTVTQEVDEIPTDGDLIDVEIKNNVSLSVDVAPAEPVDLDLFLFNEEGEEVASSASSSNDEAFTVTGLPDGNYQIAVDYFGTGSASVDYTLNMTEEKLLPYNSDEKGEGSVTTDAKATKLGVGETVDVPLSITTPEQPIKGYAGLYMVDADTDEVLDLVPVTTDADVVNVLSGKTREGTALDISQDLYPDGGADTVVVTTAYNFPDALSAGPMASAAEAPVIPVNRDGKLSKEALKEIDRLGAENVYLVGGEGVVSPDVFAQLNTISIASDQIERVSGDTRYSTNLEIVEKLQNDFDFEGNGVFLATGKNYADALSAASIAGAEGMPIVLTNGKDLSDEALAVLENEDVYVVGGTGVISDEVADQAKEVAVSVERLSGANRYGTLVSILKEFEPNATHLFAASGRNYPDALASAPLVTGKDGMLLLVQPDDLPKEVDAYLTKYVYTHDISSVTVLGGDAAVGPEAKEDLQNKVTK</sequence>
<dbReference type="Pfam" id="PF00082">
    <property type="entry name" value="Peptidase_S8"/>
    <property type="match status" value="1"/>
</dbReference>